<reference evidence="1" key="1">
    <citation type="journal article" date="2021" name="Proc. Natl. Acad. Sci. U.S.A.">
        <title>A Catalog of Tens of Thousands of Viruses from Human Metagenomes Reveals Hidden Associations with Chronic Diseases.</title>
        <authorList>
            <person name="Tisza M.J."/>
            <person name="Buck C.B."/>
        </authorList>
    </citation>
    <scope>NUCLEOTIDE SEQUENCE</scope>
    <source>
        <strain evidence="1">CtdYc1</strain>
    </source>
</reference>
<organism evidence="1">
    <name type="scientific">Siphoviridae sp. ctdYc1</name>
    <dbReference type="NCBI Taxonomy" id="2826399"/>
    <lineage>
        <taxon>Viruses</taxon>
        <taxon>Duplodnaviria</taxon>
        <taxon>Heunggongvirae</taxon>
        <taxon>Uroviricota</taxon>
        <taxon>Caudoviricetes</taxon>
    </lineage>
</organism>
<sequence>MIQISIAGAKVRLLVETTKLRNEIMKDLTVI</sequence>
<protein>
    <submittedName>
        <fullName evidence="1">Uncharacterized protein</fullName>
    </submittedName>
</protein>
<evidence type="ECO:0000313" key="1">
    <source>
        <dbReference type="EMBL" id="DAD88087.1"/>
    </source>
</evidence>
<dbReference type="EMBL" id="BK015034">
    <property type="protein sequence ID" value="DAD88087.1"/>
    <property type="molecule type" value="Genomic_DNA"/>
</dbReference>
<name>A0A8S5N156_9CAUD</name>
<accession>A0A8S5N156</accession>
<proteinExistence type="predicted"/>